<proteinExistence type="predicted"/>
<gene>
    <name evidence="1" type="ORF">BLSS_1807</name>
</gene>
<evidence type="ECO:0000313" key="1">
    <source>
        <dbReference type="EMBL" id="KFI70511.1"/>
    </source>
</evidence>
<evidence type="ECO:0008006" key="3">
    <source>
        <dbReference type="Google" id="ProtNLM"/>
    </source>
</evidence>
<organism evidence="1 2">
    <name type="scientific">Bifidobacterium longum subsp. suis</name>
    <dbReference type="NCBI Taxonomy" id="1695"/>
    <lineage>
        <taxon>Bacteria</taxon>
        <taxon>Bacillati</taxon>
        <taxon>Actinomycetota</taxon>
        <taxon>Actinomycetes</taxon>
        <taxon>Bifidobacteriales</taxon>
        <taxon>Bifidobacteriaceae</taxon>
        <taxon>Bifidobacterium</taxon>
    </lineage>
</organism>
<protein>
    <recommendedName>
        <fullName evidence="3">Unassigned protein</fullName>
    </recommendedName>
</protein>
<name>A0A087BHL1_BIFLN</name>
<dbReference type="EMBL" id="JGZA01000013">
    <property type="protein sequence ID" value="KFI70511.1"/>
    <property type="molecule type" value="Genomic_DNA"/>
</dbReference>
<evidence type="ECO:0000313" key="2">
    <source>
        <dbReference type="Proteomes" id="UP000029024"/>
    </source>
</evidence>
<dbReference type="Proteomes" id="UP000029024">
    <property type="component" value="Unassembled WGS sequence"/>
</dbReference>
<sequence length="63" mass="7660">MSQRCTPRGPGCYYRCPICGQWWRYDPPTEFWDPINTLGMFFSHHSVWRQERQHRKANNGRTD</sequence>
<reference evidence="1 2" key="1">
    <citation type="submission" date="2014-03" db="EMBL/GenBank/DDBJ databases">
        <title>Genomics of Bifidobacteria.</title>
        <authorList>
            <person name="Ventura M."/>
            <person name="Milani C."/>
            <person name="Lugli G.A."/>
        </authorList>
    </citation>
    <scope>NUCLEOTIDE SEQUENCE [LARGE SCALE GENOMIC DNA]</scope>
    <source>
        <strain evidence="1 2">LMG 21814</strain>
    </source>
</reference>
<accession>A0A087BHL1</accession>
<comment type="caution">
    <text evidence="1">The sequence shown here is derived from an EMBL/GenBank/DDBJ whole genome shotgun (WGS) entry which is preliminary data.</text>
</comment>
<dbReference type="AlphaFoldDB" id="A0A087BHL1"/>